<name>A0A0C4DVV0_MAGP6</name>
<reference evidence="11" key="4">
    <citation type="journal article" date="2015" name="G3 (Bethesda)">
        <title>Genome sequences of three phytopathogenic species of the Magnaporthaceae family of fungi.</title>
        <authorList>
            <person name="Okagaki L.H."/>
            <person name="Nunes C.C."/>
            <person name="Sailsbery J."/>
            <person name="Clay B."/>
            <person name="Brown D."/>
            <person name="John T."/>
            <person name="Oh Y."/>
            <person name="Young N."/>
            <person name="Fitzgerald M."/>
            <person name="Haas B.J."/>
            <person name="Zeng Q."/>
            <person name="Young S."/>
            <person name="Adiconis X."/>
            <person name="Fan L."/>
            <person name="Levin J.Z."/>
            <person name="Mitchell T.K."/>
            <person name="Okubara P.A."/>
            <person name="Farman M.L."/>
            <person name="Kohn L.M."/>
            <person name="Birren B."/>
            <person name="Ma L.-J."/>
            <person name="Dean R.A."/>
        </authorList>
    </citation>
    <scope>NUCLEOTIDE SEQUENCE</scope>
    <source>
        <strain evidence="11">ATCC 64411 / 73-15</strain>
    </source>
</reference>
<comment type="similarity">
    <text evidence="2">Belongs to the COX17 family.</text>
</comment>
<dbReference type="PANTHER" id="PTHR16719">
    <property type="entry name" value="CYTOCHROME C OXIDASE COPPER CHAPERONE"/>
    <property type="match status" value="1"/>
</dbReference>
<evidence type="ECO:0000313" key="11">
    <source>
        <dbReference type="EnsemblFungi" id="MAPG_04113T0"/>
    </source>
</evidence>
<comment type="subcellular location">
    <subcellularLocation>
        <location evidence="1">Mitochondrion intermembrane space</location>
    </subcellularLocation>
</comment>
<accession>A0A0C4DVV0</accession>
<reference evidence="10" key="2">
    <citation type="submission" date="2010-05" db="EMBL/GenBank/DDBJ databases">
        <title>The Genome Sequence of Magnaporthe poae strain ATCC 64411.</title>
        <authorList>
            <consortium name="The Broad Institute Genome Sequencing Platform"/>
            <consortium name="Broad Institute Genome Sequencing Center for Infectious Disease"/>
            <person name="Ma L.-J."/>
            <person name="Dead R."/>
            <person name="Young S."/>
            <person name="Zeng Q."/>
            <person name="Koehrsen M."/>
            <person name="Alvarado L."/>
            <person name="Berlin A."/>
            <person name="Chapman S.B."/>
            <person name="Chen Z."/>
            <person name="Freedman E."/>
            <person name="Gellesch M."/>
            <person name="Goldberg J."/>
            <person name="Griggs A."/>
            <person name="Gujja S."/>
            <person name="Heilman E.R."/>
            <person name="Heiman D."/>
            <person name="Hepburn T."/>
            <person name="Howarth C."/>
            <person name="Jen D."/>
            <person name="Larson L."/>
            <person name="Mehta T."/>
            <person name="Neiman D."/>
            <person name="Pearson M."/>
            <person name="Roberts A."/>
            <person name="Saif S."/>
            <person name="Shea T."/>
            <person name="Shenoy N."/>
            <person name="Sisk P."/>
            <person name="Stolte C."/>
            <person name="Sykes S."/>
            <person name="Walk T."/>
            <person name="White J."/>
            <person name="Yandava C."/>
            <person name="Haas B."/>
            <person name="Nusbaum C."/>
            <person name="Birren B."/>
        </authorList>
    </citation>
    <scope>NUCLEOTIDE SEQUENCE</scope>
    <source>
        <strain evidence="10">ATCC 64411</strain>
    </source>
</reference>
<keyword evidence="12" id="KW-1185">Reference proteome</keyword>
<dbReference type="Proteomes" id="UP000011715">
    <property type="component" value="Unassembled WGS sequence"/>
</dbReference>
<keyword evidence="7" id="KW-0143">Chaperone</keyword>
<dbReference type="Gene3D" id="1.10.287.1130">
    <property type="entry name" value="CytochromE C oxidase copper chaperone"/>
    <property type="match status" value="1"/>
</dbReference>
<dbReference type="SUPFAM" id="SSF47072">
    <property type="entry name" value="Cysteine alpha-hairpin motif"/>
    <property type="match status" value="1"/>
</dbReference>
<reference evidence="10" key="3">
    <citation type="submission" date="2011-03" db="EMBL/GenBank/DDBJ databases">
        <title>Annotation of Magnaporthe poae ATCC 64411.</title>
        <authorList>
            <person name="Ma L.-J."/>
            <person name="Dead R."/>
            <person name="Young S.K."/>
            <person name="Zeng Q."/>
            <person name="Gargeya S."/>
            <person name="Fitzgerald M."/>
            <person name="Haas B."/>
            <person name="Abouelleil A."/>
            <person name="Alvarado L."/>
            <person name="Arachchi H.M."/>
            <person name="Berlin A."/>
            <person name="Brown A."/>
            <person name="Chapman S.B."/>
            <person name="Chen Z."/>
            <person name="Dunbar C."/>
            <person name="Freedman E."/>
            <person name="Gearin G."/>
            <person name="Gellesch M."/>
            <person name="Goldberg J."/>
            <person name="Griggs A."/>
            <person name="Gujja S."/>
            <person name="Heiman D."/>
            <person name="Howarth C."/>
            <person name="Larson L."/>
            <person name="Lui A."/>
            <person name="MacDonald P.J.P."/>
            <person name="Mehta T."/>
            <person name="Montmayeur A."/>
            <person name="Murphy C."/>
            <person name="Neiman D."/>
            <person name="Pearson M."/>
            <person name="Priest M."/>
            <person name="Roberts A."/>
            <person name="Saif S."/>
            <person name="Shea T."/>
            <person name="Shenoy N."/>
            <person name="Sisk P."/>
            <person name="Stolte C."/>
            <person name="Sykes S."/>
            <person name="Yandava C."/>
            <person name="Wortman J."/>
            <person name="Nusbaum C."/>
            <person name="Birren B."/>
        </authorList>
    </citation>
    <scope>NUCLEOTIDE SEQUENCE</scope>
    <source>
        <strain evidence="10">ATCC 64411</strain>
    </source>
</reference>
<dbReference type="OrthoDB" id="1915887at2759"/>
<keyword evidence="3 8" id="KW-0479">Metal-binding</keyword>
<feature type="compositionally biased region" description="Polar residues" evidence="9">
    <location>
        <begin position="1"/>
        <end position="13"/>
    </location>
</feature>
<dbReference type="GO" id="GO:0005507">
    <property type="term" value="F:copper ion binding"/>
    <property type="evidence" value="ECO:0007669"/>
    <property type="project" value="InterPro"/>
</dbReference>
<dbReference type="GO" id="GO:0016531">
    <property type="term" value="F:copper chaperone activity"/>
    <property type="evidence" value="ECO:0007669"/>
    <property type="project" value="InterPro"/>
</dbReference>
<gene>
    <name evidence="10" type="ORF">MAPG_04113</name>
</gene>
<dbReference type="OMA" id="CCVCKPE"/>
<evidence type="ECO:0000256" key="7">
    <source>
        <dbReference type="ARBA" id="ARBA00023186"/>
    </source>
</evidence>
<evidence type="ECO:0000256" key="1">
    <source>
        <dbReference type="ARBA" id="ARBA00004569"/>
    </source>
</evidence>
<dbReference type="VEuPathDB" id="FungiDB:MAPG_04113"/>
<dbReference type="FunFam" id="1.10.287.1130:FF:000004">
    <property type="entry name" value="Cytochrome c oxidase copper chaperone"/>
    <property type="match status" value="1"/>
</dbReference>
<dbReference type="InterPro" id="IPR009069">
    <property type="entry name" value="Cys_alpha_HP_mot_SF"/>
</dbReference>
<dbReference type="STRING" id="644358.A0A0C4DVV0"/>
<dbReference type="AlphaFoldDB" id="A0A0C4DVV0"/>
<sequence>MGQTASKPDTMASQAARMPSLAPAAPAQTSTSSDAAEKPRPCCVCKDEKARRDECMLFSNAKDPAEDCKTTIQQYRSCMEGFGFKI</sequence>
<evidence type="ECO:0000256" key="4">
    <source>
        <dbReference type="ARBA" id="ARBA00023008"/>
    </source>
</evidence>
<reference evidence="11" key="5">
    <citation type="submission" date="2015-06" db="UniProtKB">
        <authorList>
            <consortium name="EnsemblFungi"/>
        </authorList>
    </citation>
    <scope>IDENTIFICATION</scope>
    <source>
        <strain evidence="11">ATCC 64411</strain>
    </source>
</reference>
<evidence type="ECO:0000256" key="5">
    <source>
        <dbReference type="ARBA" id="ARBA00023128"/>
    </source>
</evidence>
<evidence type="ECO:0000256" key="2">
    <source>
        <dbReference type="ARBA" id="ARBA00009241"/>
    </source>
</evidence>
<keyword evidence="6" id="KW-1015">Disulfide bond</keyword>
<reference evidence="12" key="1">
    <citation type="submission" date="2010-05" db="EMBL/GenBank/DDBJ databases">
        <title>The genome sequence of Magnaporthe poae strain ATCC 64411.</title>
        <authorList>
            <person name="Ma L.-J."/>
            <person name="Dead R."/>
            <person name="Young S."/>
            <person name="Zeng Q."/>
            <person name="Koehrsen M."/>
            <person name="Alvarado L."/>
            <person name="Berlin A."/>
            <person name="Chapman S.B."/>
            <person name="Chen Z."/>
            <person name="Freedman E."/>
            <person name="Gellesch M."/>
            <person name="Goldberg J."/>
            <person name="Griggs A."/>
            <person name="Gujja S."/>
            <person name="Heilman E.R."/>
            <person name="Heiman D."/>
            <person name="Hepburn T."/>
            <person name="Howarth C."/>
            <person name="Jen D."/>
            <person name="Larson L."/>
            <person name="Mehta T."/>
            <person name="Neiman D."/>
            <person name="Pearson M."/>
            <person name="Roberts A."/>
            <person name="Saif S."/>
            <person name="Shea T."/>
            <person name="Shenoy N."/>
            <person name="Sisk P."/>
            <person name="Stolte C."/>
            <person name="Sykes S."/>
            <person name="Walk T."/>
            <person name="White J."/>
            <person name="Yandava C."/>
            <person name="Haas B."/>
            <person name="Nusbaum C."/>
            <person name="Birren B."/>
        </authorList>
    </citation>
    <scope>NUCLEOTIDE SEQUENCE [LARGE SCALE GENOMIC DNA]</scope>
    <source>
        <strain evidence="12">ATCC 64411 / 73-15</strain>
    </source>
</reference>
<keyword evidence="4 8" id="KW-0186">Copper</keyword>
<evidence type="ECO:0000313" key="12">
    <source>
        <dbReference type="Proteomes" id="UP000011715"/>
    </source>
</evidence>
<dbReference type="InterPro" id="IPR007745">
    <property type="entry name" value="Cyt_c_oxidase_Cu-chaperone"/>
</dbReference>
<evidence type="ECO:0000256" key="3">
    <source>
        <dbReference type="ARBA" id="ARBA00022723"/>
    </source>
</evidence>
<evidence type="ECO:0000256" key="6">
    <source>
        <dbReference type="ARBA" id="ARBA00023157"/>
    </source>
</evidence>
<dbReference type="Pfam" id="PF05051">
    <property type="entry name" value="COX17"/>
    <property type="match status" value="1"/>
</dbReference>
<dbReference type="PANTHER" id="PTHR16719:SF0">
    <property type="entry name" value="CYTOCHROME C OXIDASE COPPER CHAPERONE"/>
    <property type="match status" value="1"/>
</dbReference>
<proteinExistence type="inferred from homology"/>
<evidence type="ECO:0000256" key="8">
    <source>
        <dbReference type="PIRSR" id="PIRSR607745-1"/>
    </source>
</evidence>
<dbReference type="eggNOG" id="KOG3496">
    <property type="taxonomic scope" value="Eukaryota"/>
</dbReference>
<dbReference type="EMBL" id="ADBL01000970">
    <property type="status" value="NOT_ANNOTATED_CDS"/>
    <property type="molecule type" value="Genomic_DNA"/>
</dbReference>
<protein>
    <submittedName>
        <fullName evidence="10">COX17 protein</fullName>
    </submittedName>
</protein>
<feature type="binding site" evidence="8">
    <location>
        <position position="43"/>
    </location>
    <ligand>
        <name>Cu cation</name>
        <dbReference type="ChEBI" id="CHEBI:23378"/>
    </ligand>
</feature>
<dbReference type="EnsemblFungi" id="MAPG_04113T0">
    <property type="protein sequence ID" value="MAPG_04113T0"/>
    <property type="gene ID" value="MAPG_04113"/>
</dbReference>
<organism evidence="11 12">
    <name type="scientific">Magnaporthiopsis poae (strain ATCC 64411 / 73-15)</name>
    <name type="common">Kentucky bluegrass fungus</name>
    <name type="synonym">Magnaporthe poae</name>
    <dbReference type="NCBI Taxonomy" id="644358"/>
    <lineage>
        <taxon>Eukaryota</taxon>
        <taxon>Fungi</taxon>
        <taxon>Dikarya</taxon>
        <taxon>Ascomycota</taxon>
        <taxon>Pezizomycotina</taxon>
        <taxon>Sordariomycetes</taxon>
        <taxon>Sordariomycetidae</taxon>
        <taxon>Magnaporthales</taxon>
        <taxon>Magnaporthaceae</taxon>
        <taxon>Magnaporthiopsis</taxon>
    </lineage>
</organism>
<feature type="binding site" evidence="8">
    <location>
        <position position="42"/>
    </location>
    <ligand>
        <name>Cu cation</name>
        <dbReference type="ChEBI" id="CHEBI:23378"/>
    </ligand>
</feature>
<dbReference type="GO" id="GO:0005758">
    <property type="term" value="C:mitochondrial intermembrane space"/>
    <property type="evidence" value="ECO:0007669"/>
    <property type="project" value="UniProtKB-SubCell"/>
</dbReference>
<keyword evidence="5" id="KW-0496">Mitochondrion</keyword>
<evidence type="ECO:0000256" key="9">
    <source>
        <dbReference type="SAM" id="MobiDB-lite"/>
    </source>
</evidence>
<feature type="compositionally biased region" description="Low complexity" evidence="9">
    <location>
        <begin position="19"/>
        <end position="34"/>
    </location>
</feature>
<feature type="region of interest" description="Disordered" evidence="9">
    <location>
        <begin position="1"/>
        <end position="39"/>
    </location>
</feature>
<dbReference type="GO" id="GO:0033617">
    <property type="term" value="P:mitochondrial respiratory chain complex IV assembly"/>
    <property type="evidence" value="ECO:0007669"/>
    <property type="project" value="TreeGrafter"/>
</dbReference>
<dbReference type="EMBL" id="GL876968">
    <property type="protein sequence ID" value="KLU85081.1"/>
    <property type="molecule type" value="Genomic_DNA"/>
</dbReference>
<evidence type="ECO:0000313" key="10">
    <source>
        <dbReference type="EMBL" id="KLU85081.1"/>
    </source>
</evidence>